<keyword evidence="3" id="KW-1185">Reference proteome</keyword>
<evidence type="ECO:0000313" key="2">
    <source>
        <dbReference type="EMBL" id="EOA90867.1"/>
    </source>
</evidence>
<dbReference type="HOGENOM" id="CLU_081383_0_0_1"/>
<dbReference type="STRING" id="671987.R0KST2"/>
<dbReference type="InterPro" id="IPR056672">
    <property type="entry name" value="DUF7770"/>
</dbReference>
<evidence type="ECO:0000313" key="3">
    <source>
        <dbReference type="Proteomes" id="UP000016935"/>
    </source>
</evidence>
<accession>R0KST2</accession>
<sequence length="247" mass="27668">MAYQIHYTSTPATYTSIPAPTGTGPSGNTPGGYAPIIHSPPIASASPANISHIVALAEQNREHFEYNTSTFTKMRVTIHTTGAWEGSVHSDNHVTILLILDSGGAVQVDMRTDDGDRRGQLQWKLVNYQHSSSEIRSFDYDLGAPVQVKTLYTAIRNDWSLHQYLFSAGGSGCHYWNYVLLSKIANDTSRFSLHPDVPAHAWGVFGKWYSRTGAERPNDPPRQGQFQSYAEWWNDWFASEEEEDEED</sequence>
<dbReference type="GeneID" id="19399914"/>
<dbReference type="Pfam" id="PF24968">
    <property type="entry name" value="DUF7770"/>
    <property type="match status" value="1"/>
</dbReference>
<organism evidence="2 3">
    <name type="scientific">Exserohilum turcicum (strain 28A)</name>
    <name type="common">Northern leaf blight fungus</name>
    <name type="synonym">Setosphaeria turcica</name>
    <dbReference type="NCBI Taxonomy" id="671987"/>
    <lineage>
        <taxon>Eukaryota</taxon>
        <taxon>Fungi</taxon>
        <taxon>Dikarya</taxon>
        <taxon>Ascomycota</taxon>
        <taxon>Pezizomycotina</taxon>
        <taxon>Dothideomycetes</taxon>
        <taxon>Pleosporomycetidae</taxon>
        <taxon>Pleosporales</taxon>
        <taxon>Pleosporineae</taxon>
        <taxon>Pleosporaceae</taxon>
        <taxon>Exserohilum</taxon>
    </lineage>
</organism>
<name>R0KST2_EXST2</name>
<dbReference type="OrthoDB" id="3527137at2759"/>
<dbReference type="RefSeq" id="XP_008021580.1">
    <property type="nucleotide sequence ID" value="XM_008023389.1"/>
</dbReference>
<evidence type="ECO:0000259" key="1">
    <source>
        <dbReference type="Pfam" id="PF24968"/>
    </source>
</evidence>
<dbReference type="AlphaFoldDB" id="R0KST2"/>
<dbReference type="eggNOG" id="ENOG502TF8D">
    <property type="taxonomic scope" value="Eukaryota"/>
</dbReference>
<dbReference type="EMBL" id="KB908482">
    <property type="protein sequence ID" value="EOA90867.1"/>
    <property type="molecule type" value="Genomic_DNA"/>
</dbReference>
<reference evidence="2 3" key="2">
    <citation type="journal article" date="2013" name="PLoS Genet.">
        <title>Comparative genome structure, secondary metabolite, and effector coding capacity across Cochliobolus pathogens.</title>
        <authorList>
            <person name="Condon B.J."/>
            <person name="Leng Y."/>
            <person name="Wu D."/>
            <person name="Bushley K.E."/>
            <person name="Ohm R.A."/>
            <person name="Otillar R."/>
            <person name="Martin J."/>
            <person name="Schackwitz W."/>
            <person name="Grimwood J."/>
            <person name="MohdZainudin N."/>
            <person name="Xue C."/>
            <person name="Wang R."/>
            <person name="Manning V.A."/>
            <person name="Dhillon B."/>
            <person name="Tu Z.J."/>
            <person name="Steffenson B.J."/>
            <person name="Salamov A."/>
            <person name="Sun H."/>
            <person name="Lowry S."/>
            <person name="LaButti K."/>
            <person name="Han J."/>
            <person name="Copeland A."/>
            <person name="Lindquist E."/>
            <person name="Barry K."/>
            <person name="Schmutz J."/>
            <person name="Baker S.E."/>
            <person name="Ciuffetti L.M."/>
            <person name="Grigoriev I.V."/>
            <person name="Zhong S."/>
            <person name="Turgeon B.G."/>
        </authorList>
    </citation>
    <scope>NUCLEOTIDE SEQUENCE [LARGE SCALE GENOMIC DNA]</scope>
    <source>
        <strain evidence="3">28A</strain>
    </source>
</reference>
<feature type="domain" description="DUF7770" evidence="1">
    <location>
        <begin position="75"/>
        <end position="226"/>
    </location>
</feature>
<reference evidence="2 3" key="1">
    <citation type="journal article" date="2012" name="PLoS Pathog.">
        <title>Diverse lifestyles and strategies of plant pathogenesis encoded in the genomes of eighteen Dothideomycetes fungi.</title>
        <authorList>
            <person name="Ohm R.A."/>
            <person name="Feau N."/>
            <person name="Henrissat B."/>
            <person name="Schoch C.L."/>
            <person name="Horwitz B.A."/>
            <person name="Barry K.W."/>
            <person name="Condon B.J."/>
            <person name="Copeland A.C."/>
            <person name="Dhillon B."/>
            <person name="Glaser F."/>
            <person name="Hesse C.N."/>
            <person name="Kosti I."/>
            <person name="LaButti K."/>
            <person name="Lindquist E.A."/>
            <person name="Lucas S."/>
            <person name="Salamov A.A."/>
            <person name="Bradshaw R.E."/>
            <person name="Ciuffetti L."/>
            <person name="Hamelin R.C."/>
            <person name="Kema G.H.J."/>
            <person name="Lawrence C."/>
            <person name="Scott J.A."/>
            <person name="Spatafora J.W."/>
            <person name="Turgeon B.G."/>
            <person name="de Wit P.J.G.M."/>
            <person name="Zhong S."/>
            <person name="Goodwin S.B."/>
            <person name="Grigoriev I.V."/>
        </authorList>
    </citation>
    <scope>NUCLEOTIDE SEQUENCE [LARGE SCALE GENOMIC DNA]</scope>
    <source>
        <strain evidence="3">28A</strain>
    </source>
</reference>
<proteinExistence type="predicted"/>
<protein>
    <recommendedName>
        <fullName evidence="1">DUF7770 domain-containing protein</fullName>
    </recommendedName>
</protein>
<dbReference type="Proteomes" id="UP000016935">
    <property type="component" value="Unassembled WGS sequence"/>
</dbReference>
<gene>
    <name evidence="2" type="ORF">SETTUDRAFT_166760</name>
</gene>